<dbReference type="RefSeq" id="WP_219050467.1">
    <property type="nucleotide sequence ID" value="NZ_JAHWDP010000001.1"/>
</dbReference>
<dbReference type="InterPro" id="IPR026444">
    <property type="entry name" value="Secre_tail"/>
</dbReference>
<feature type="signal peptide" evidence="2">
    <location>
        <begin position="1"/>
        <end position="18"/>
    </location>
</feature>
<dbReference type="EMBL" id="JAHWDP010000001">
    <property type="protein sequence ID" value="MBW2936654.1"/>
    <property type="molecule type" value="Genomic_DNA"/>
</dbReference>
<dbReference type="NCBIfam" id="TIGR04183">
    <property type="entry name" value="Por_Secre_tail"/>
    <property type="match status" value="1"/>
</dbReference>
<evidence type="ECO:0000259" key="3">
    <source>
        <dbReference type="Pfam" id="PF18962"/>
    </source>
</evidence>
<reference evidence="4" key="1">
    <citation type="submission" date="2021-07" db="EMBL/GenBank/DDBJ databases">
        <title>Aureisphaera sp. CAU 1614 isolated from sea sediment.</title>
        <authorList>
            <person name="Kim W."/>
        </authorList>
    </citation>
    <scope>NUCLEOTIDE SEQUENCE</scope>
    <source>
        <strain evidence="4">CAU 1614</strain>
    </source>
</reference>
<evidence type="ECO:0000313" key="5">
    <source>
        <dbReference type="Proteomes" id="UP001138686"/>
    </source>
</evidence>
<evidence type="ECO:0000256" key="1">
    <source>
        <dbReference type="ARBA" id="ARBA00022729"/>
    </source>
</evidence>
<keyword evidence="1 2" id="KW-0732">Signal</keyword>
<dbReference type="Proteomes" id="UP001138686">
    <property type="component" value="Unassembled WGS sequence"/>
</dbReference>
<feature type="domain" description="Secretion system C-terminal sorting" evidence="3">
    <location>
        <begin position="173"/>
        <end position="233"/>
    </location>
</feature>
<feature type="chain" id="PRO_5040952386" evidence="2">
    <location>
        <begin position="19"/>
        <end position="237"/>
    </location>
</feature>
<accession>A0A9X1FLI1</accession>
<evidence type="ECO:0000313" key="4">
    <source>
        <dbReference type="EMBL" id="MBW2936654.1"/>
    </source>
</evidence>
<sequence length="237" mass="25945">MKKLLTLFCAFATITAVAQFNVESHAGDPILDGQMIIAGALNNPLPFYVNNESTTDEIYMKCEFVSAVNYDGVDMQLCFGLCYDPVAVGDIYPPGSEVVTIQPGQHQDSDGDKFLNYNDGGGNIIDYVFRFFQVDAGGVEIGDDLTFTYRYDPALGVNDNKEVKANITNTVVRDVLTIEAIEEASVVIYDIRGRAVSNQKLIIGTNTINVANLPSQVYLVQMTNDKGFSQAVKIVKN</sequence>
<dbReference type="AlphaFoldDB" id="A0A9X1FLI1"/>
<evidence type="ECO:0000256" key="2">
    <source>
        <dbReference type="SAM" id="SignalP"/>
    </source>
</evidence>
<organism evidence="4 5">
    <name type="scientific">Halomarinibacterium sedimenti</name>
    <dbReference type="NCBI Taxonomy" id="2857106"/>
    <lineage>
        <taxon>Bacteria</taxon>
        <taxon>Pseudomonadati</taxon>
        <taxon>Bacteroidota</taxon>
        <taxon>Flavobacteriia</taxon>
        <taxon>Flavobacteriales</taxon>
        <taxon>Flavobacteriaceae</taxon>
        <taxon>Halomarinibacterium</taxon>
    </lineage>
</organism>
<dbReference type="Pfam" id="PF18962">
    <property type="entry name" value="Por_Secre_tail"/>
    <property type="match status" value="1"/>
</dbReference>
<gene>
    <name evidence="4" type="ORF">KXJ69_00960</name>
</gene>
<proteinExistence type="predicted"/>
<name>A0A9X1FLI1_9FLAO</name>
<protein>
    <submittedName>
        <fullName evidence="4">T9SS type A sorting domain-containing protein</fullName>
    </submittedName>
</protein>
<keyword evidence="5" id="KW-1185">Reference proteome</keyword>
<comment type="caution">
    <text evidence="4">The sequence shown here is derived from an EMBL/GenBank/DDBJ whole genome shotgun (WGS) entry which is preliminary data.</text>
</comment>